<keyword evidence="3" id="KW-1185">Reference proteome</keyword>
<accession>A0A813C735</accession>
<sequence>YPGPECRYEASMEDGASLLLGPCCDTATLYQAIADQIGCDVSQLCFQQDPHGLAQGNFTFAGKKVQGIVAVATRGTGPVEASFTFVDARRVGRGIRAFLRNVWVEASSILRCVDPKVPPGYSVSLYTQACSANETTVPPWDWQEVCFRADNDNQLEDASPQPATVSAEATTQVVAPTAASGAAASDASPIGIYAAIANGPLDPAHLPVERATDAAPAEGIWFLLFAPDRRPETIWIAAQPPYTWDEASAAISDARDPLCKTLYEYVCQVHPQPSAEFASLICLPKWAQHRTAVLLDSRSFDGRLYCLIIDPWIQWMSFLLYTGLPDVDTLVVVVNGVVRTRGRPLVLKQGDLIQALEYGASIPPLLDLGDLMFVGDRWEADPPLAFSSSFSHFWVLHEGGARGIDVDYHAIDNAYGFQEFAADALQFAQHRTSLKTASPRIGDAMYKGILCRAVVLVTECLPTLPVPPARVTVPLTVVFLDMRPVLRGFEWRILARGETALDVFTQGLHLEPPTGHHILVQGGSRAVRKGVTFLQAEDRTVLTISYVEQNEVRPVEESGADDDSSGPSTDSGSDNDGGDPDRTARSIHDAPRSRSPRTSRTKHRNRGNRTGTDSAAAPSVAAVAKLEAVMQLPITVYAENHETLCSGPSGVGLRCSHTPPGDTHKIGQVCELQGVACKILTEPSHNSLHSERTIAYLRYVAPRLGFPWRYMTPANAMFIEDGSESDSDIDTIPSPPLRVGFRILVPGYVAEKVEVSLVFPTTLPEVVSIVQAARCRSRAQNFPRLVPASPQPLVGDGVFLACPSWSIEIATSRTQVCIDCSELDGRVYSALLPQYVCGANIPELVNLPSNLEYSVFAGPYGDLLQWDSQCHLAVGDTIFIRPEDSPPPTVVPLQVALLGRQHWGRNPSMPEPKSHGICCTVFGADNILHMNVREQRVNFRTQLANALGVSQCSMRIISSCPRVLDAAIDGFPCRSVILVQEGTPLGSPNLHWVLLDARALFLGWRSLPAPRGQLSCRNTVDDLLREVGSGWRLWLKDVPFSADILDTREGQVFAVEVIHERILPPQDGSGAANDVMAAPVTAASNRPAEDSHTGSDVAPSRGASSGQHPADNNGSANSVRSTDQRTTRPDSRDAEVPSSDDSPAYAEVPFLLLKQNYDHEWVTVRLYPGAIIAIDSRASNGRLFAIQVIGNGDLILIQSRQAPHHAVSSLADMLQCRDTDNIKPGMSLLIMSEYVIDSVASHGSQAFFLAATLLETIFEHFAAGIFSPPLADQTKQLRLQEHVPPPSFNLDVDRVLLPHSKSLLSRLVQPWPSNWLLPSDWAREDLPSTTQDQLKDTVPWKHFLSTAPSAELTFTLFTDGSDISWLAVEQDARMHHAIPIYDGALYVEPPYASAEPLRPENLVPVIGGECEQAVAPGQCCWTQLATINVQSLRGKCKYIEEQLHYRAVNVACLQETKLDGGTITSQHYLRLHSCADSHWGVAVWVHKQLGVLCIDDGPLHVDEHDVAVLHESPRLLVLLITKGQLKIGILSGHCPHSHRPEERDAFLTSIALPLRRLKHAHLILGGIDLNGRIPPNFQGVSGSLEFGEADATGWKFASLLADNGIWVPSLYTQLHCGESATYTHPSGKQHRIDYTLVGHLDANGHTRKLRRVRYDRDRIMTDEGKATRKRASYIPERVWSLRTQKLGFKRRVRHRSQLWRDLTCRAFLQWKEQQDYGVLALLGKQCRLYELAAAAVKFATRVIKKEILVAKSAFLHQIAGEGHQGAAKILQRVKQAGVGGSKSRPVSRPLPLLMHPSDGSTVTTRKQRDEVWMLHFGKQEQGQAIAIHTFLKEAEYSCYQPDLEWTADMLPTYADVEKVLRLIPRNKAAGLDNIPGEVLKAVPAEAAIVRELAVGDIRADCTVVRLFERFGLTGEDLHDLLTTVESGGMLAQAGAPDALRQVVKDIHLHTWFVSRFSDGTQVCSSLAGSRPGESWADPIYAYIYGRVLSKIHEYAVAEDLTFQVSYDPTSGVFPTGDGVDSVPATDATWADDSAFPLIADNPEGLMRKTQRLCTLVISFCEGHGMAPNLKPGKTSVMISLRGKGHKKVRQAFFPQGTQQLLLPDLGVSIVVTDHYKHLGGFVDCKLAMRHEVRHRLAQASSSYDSAKTLLLGSSKLALATRAALFESAVTPTFFNIGLWVPKGQAWDSLCNGYSKLVRRLLVPNVGAHRAFHAGPPLLWAMLQEETTWLEAIREDLRPSADE</sequence>
<feature type="non-terminal residue" evidence="2">
    <location>
        <position position="1"/>
    </location>
</feature>
<evidence type="ECO:0000256" key="1">
    <source>
        <dbReference type="SAM" id="MobiDB-lite"/>
    </source>
</evidence>
<feature type="compositionally biased region" description="Polar residues" evidence="1">
    <location>
        <begin position="1102"/>
        <end position="1121"/>
    </location>
</feature>
<evidence type="ECO:0000313" key="3">
    <source>
        <dbReference type="Proteomes" id="UP000601435"/>
    </source>
</evidence>
<name>A0A813C735_9DINO</name>
<feature type="region of interest" description="Disordered" evidence="1">
    <location>
        <begin position="1083"/>
        <end position="1141"/>
    </location>
</feature>
<dbReference type="EMBL" id="CAJNJA010090041">
    <property type="protein sequence ID" value="CAE7939956.1"/>
    <property type="molecule type" value="Genomic_DNA"/>
</dbReference>
<feature type="region of interest" description="Disordered" evidence="1">
    <location>
        <begin position="1779"/>
        <end position="1801"/>
    </location>
</feature>
<dbReference type="Proteomes" id="UP000601435">
    <property type="component" value="Unassembled WGS sequence"/>
</dbReference>
<dbReference type="Gene3D" id="3.60.10.10">
    <property type="entry name" value="Endonuclease/exonuclease/phosphatase"/>
    <property type="match status" value="1"/>
</dbReference>
<feature type="region of interest" description="Disordered" evidence="1">
    <location>
        <begin position="550"/>
        <end position="618"/>
    </location>
</feature>
<feature type="compositionally biased region" description="Basic residues" evidence="1">
    <location>
        <begin position="594"/>
        <end position="607"/>
    </location>
</feature>
<dbReference type="OrthoDB" id="425681at2759"/>
<evidence type="ECO:0000313" key="2">
    <source>
        <dbReference type="EMBL" id="CAE7939956.1"/>
    </source>
</evidence>
<dbReference type="InterPro" id="IPR036691">
    <property type="entry name" value="Endo/exonu/phosph_ase_sf"/>
</dbReference>
<feature type="compositionally biased region" description="Low complexity" evidence="1">
    <location>
        <begin position="565"/>
        <end position="574"/>
    </location>
</feature>
<feature type="compositionally biased region" description="Basic and acidic residues" evidence="1">
    <location>
        <begin position="579"/>
        <end position="592"/>
    </location>
</feature>
<organism evidence="2 3">
    <name type="scientific">Symbiodinium necroappetens</name>
    <dbReference type="NCBI Taxonomy" id="1628268"/>
    <lineage>
        <taxon>Eukaryota</taxon>
        <taxon>Sar</taxon>
        <taxon>Alveolata</taxon>
        <taxon>Dinophyceae</taxon>
        <taxon>Suessiales</taxon>
        <taxon>Symbiodiniaceae</taxon>
        <taxon>Symbiodinium</taxon>
    </lineage>
</organism>
<feature type="compositionally biased region" description="Basic and acidic residues" evidence="1">
    <location>
        <begin position="1122"/>
        <end position="1135"/>
    </location>
</feature>
<gene>
    <name evidence="2" type="primary">rbcL</name>
    <name evidence="2" type="ORF">SNEC2469_LOCUS33704</name>
</gene>
<dbReference type="SUPFAM" id="SSF56219">
    <property type="entry name" value="DNase I-like"/>
    <property type="match status" value="1"/>
</dbReference>
<comment type="caution">
    <text evidence="2">The sequence shown here is derived from an EMBL/GenBank/DDBJ whole genome shotgun (WGS) entry which is preliminary data.</text>
</comment>
<protein>
    <submittedName>
        <fullName evidence="2">RbcL protein</fullName>
    </submittedName>
</protein>
<reference evidence="2" key="1">
    <citation type="submission" date="2021-02" db="EMBL/GenBank/DDBJ databases">
        <authorList>
            <person name="Dougan E. K."/>
            <person name="Rhodes N."/>
            <person name="Thang M."/>
            <person name="Chan C."/>
        </authorList>
    </citation>
    <scope>NUCLEOTIDE SEQUENCE</scope>
</reference>
<proteinExistence type="predicted"/>